<comment type="caution">
    <text evidence="2">The sequence shown here is derived from an EMBL/GenBank/DDBJ whole genome shotgun (WGS) entry which is preliminary data.</text>
</comment>
<evidence type="ECO:0000256" key="1">
    <source>
        <dbReference type="SAM" id="Phobius"/>
    </source>
</evidence>
<keyword evidence="1" id="KW-1133">Transmembrane helix</keyword>
<proteinExistence type="predicted"/>
<protein>
    <submittedName>
        <fullName evidence="2">Uncharacterized protein</fullName>
    </submittedName>
</protein>
<reference evidence="2 3" key="1">
    <citation type="submission" date="2022-06" db="EMBL/GenBank/DDBJ databases">
        <title>Genomic Encyclopedia of Archaeal and Bacterial Type Strains, Phase II (KMG-II): from individual species to whole genera.</title>
        <authorList>
            <person name="Goeker M."/>
        </authorList>
    </citation>
    <scope>NUCLEOTIDE SEQUENCE [LARGE SCALE GENOMIC DNA]</scope>
    <source>
        <strain evidence="2 3">DSM 44693</strain>
    </source>
</reference>
<keyword evidence="1" id="KW-0472">Membrane</keyword>
<dbReference type="Proteomes" id="UP001206895">
    <property type="component" value="Unassembled WGS sequence"/>
</dbReference>
<sequence>MVRMTETLSTPDSLDRSRSTRSTIAVFSAMLGWALFFVVPALLFAAIDQGLRGGPDDHSASIVAIMLAFAAISVMSAVVGMILGGTKTRVACLVLLCCQAYPLIARNNFLF</sequence>
<keyword evidence="1" id="KW-0812">Transmembrane</keyword>
<accession>A0ABT1H9F1</accession>
<gene>
    <name evidence="2" type="ORF">LX13_000611</name>
</gene>
<evidence type="ECO:0000313" key="3">
    <source>
        <dbReference type="Proteomes" id="UP001206895"/>
    </source>
</evidence>
<feature type="transmembrane region" description="Helical" evidence="1">
    <location>
        <begin position="24"/>
        <end position="47"/>
    </location>
</feature>
<dbReference type="EMBL" id="JAMTCJ010000001">
    <property type="protein sequence ID" value="MCP2174804.1"/>
    <property type="molecule type" value="Genomic_DNA"/>
</dbReference>
<evidence type="ECO:0000313" key="2">
    <source>
        <dbReference type="EMBL" id="MCP2174804.1"/>
    </source>
</evidence>
<keyword evidence="3" id="KW-1185">Reference proteome</keyword>
<organism evidence="2 3">
    <name type="scientific">Williamsia maris</name>
    <dbReference type="NCBI Taxonomy" id="72806"/>
    <lineage>
        <taxon>Bacteria</taxon>
        <taxon>Bacillati</taxon>
        <taxon>Actinomycetota</taxon>
        <taxon>Actinomycetes</taxon>
        <taxon>Mycobacteriales</taxon>
        <taxon>Nocardiaceae</taxon>
        <taxon>Williamsia</taxon>
    </lineage>
</organism>
<name>A0ABT1H9F1_9NOCA</name>
<feature type="transmembrane region" description="Helical" evidence="1">
    <location>
        <begin position="59"/>
        <end position="83"/>
    </location>
</feature>